<feature type="compositionally biased region" description="Low complexity" evidence="1">
    <location>
        <begin position="58"/>
        <end position="68"/>
    </location>
</feature>
<protein>
    <submittedName>
        <fullName evidence="2">Uncharacterized protein</fullName>
    </submittedName>
</protein>
<feature type="compositionally biased region" description="Basic residues" evidence="1">
    <location>
        <begin position="31"/>
        <end position="42"/>
    </location>
</feature>
<dbReference type="AlphaFoldDB" id="A0A6J4IRP3"/>
<feature type="compositionally biased region" description="Basic residues" evidence="1">
    <location>
        <begin position="85"/>
        <end position="107"/>
    </location>
</feature>
<proteinExistence type="predicted"/>
<evidence type="ECO:0000256" key="1">
    <source>
        <dbReference type="SAM" id="MobiDB-lite"/>
    </source>
</evidence>
<name>A0A6J4IRP3_9ACTN</name>
<gene>
    <name evidence="2" type="ORF">AVDCRST_MAG57-2469</name>
</gene>
<accession>A0A6J4IRP3</accession>
<sequence>ARVRAGRDHRDGVAGRAAALRSSTALVLLRQRGRAHRARRGRRDAGPGGAVRDHVTRPRPGARAPAGPVRLVPAPPSAVGPLDGRRRRRAARPAHAHVDRRGRRARGRVPAAAGAVRRGDRESAGPLDGCLGAPARHEGV</sequence>
<reference evidence="2" key="1">
    <citation type="submission" date="2020-02" db="EMBL/GenBank/DDBJ databases">
        <authorList>
            <person name="Meier V. D."/>
        </authorList>
    </citation>
    <scope>NUCLEOTIDE SEQUENCE</scope>
    <source>
        <strain evidence="2">AVDCRST_MAG57</strain>
    </source>
</reference>
<dbReference type="EMBL" id="CADCTI010000202">
    <property type="protein sequence ID" value="CAA9257746.1"/>
    <property type="molecule type" value="Genomic_DNA"/>
</dbReference>
<organism evidence="2">
    <name type="scientific">uncultured Blastococcus sp</name>
    <dbReference type="NCBI Taxonomy" id="217144"/>
    <lineage>
        <taxon>Bacteria</taxon>
        <taxon>Bacillati</taxon>
        <taxon>Actinomycetota</taxon>
        <taxon>Actinomycetes</taxon>
        <taxon>Geodermatophilales</taxon>
        <taxon>Geodermatophilaceae</taxon>
        <taxon>Blastococcus</taxon>
        <taxon>environmental samples</taxon>
    </lineage>
</organism>
<feature type="region of interest" description="Disordered" evidence="1">
    <location>
        <begin position="30"/>
        <end position="140"/>
    </location>
</feature>
<evidence type="ECO:0000313" key="2">
    <source>
        <dbReference type="EMBL" id="CAA9257746.1"/>
    </source>
</evidence>
<feature type="non-terminal residue" evidence="2">
    <location>
        <position position="140"/>
    </location>
</feature>
<feature type="non-terminal residue" evidence="2">
    <location>
        <position position="1"/>
    </location>
</feature>